<keyword evidence="2" id="KW-1185">Reference proteome</keyword>
<organism evidence="1 2">
    <name type="scientific">Brachionus plicatilis</name>
    <name type="common">Marine rotifer</name>
    <name type="synonym">Brachionus muelleri</name>
    <dbReference type="NCBI Taxonomy" id="10195"/>
    <lineage>
        <taxon>Eukaryota</taxon>
        <taxon>Metazoa</taxon>
        <taxon>Spiralia</taxon>
        <taxon>Gnathifera</taxon>
        <taxon>Rotifera</taxon>
        <taxon>Eurotatoria</taxon>
        <taxon>Monogononta</taxon>
        <taxon>Pseudotrocha</taxon>
        <taxon>Ploima</taxon>
        <taxon>Brachionidae</taxon>
        <taxon>Brachionus</taxon>
    </lineage>
</organism>
<comment type="caution">
    <text evidence="1">The sequence shown here is derived from an EMBL/GenBank/DDBJ whole genome shotgun (WGS) entry which is preliminary data.</text>
</comment>
<reference evidence="1 2" key="1">
    <citation type="journal article" date="2018" name="Sci. Rep.">
        <title>Genomic signatures of local adaptation to the degree of environmental predictability in rotifers.</title>
        <authorList>
            <person name="Franch-Gras L."/>
            <person name="Hahn C."/>
            <person name="Garcia-Roger E.M."/>
            <person name="Carmona M.J."/>
            <person name="Serra M."/>
            <person name="Gomez A."/>
        </authorList>
    </citation>
    <scope>NUCLEOTIDE SEQUENCE [LARGE SCALE GENOMIC DNA]</scope>
    <source>
        <strain evidence="1">HYR1</strain>
    </source>
</reference>
<accession>A0A3M7T4N8</accession>
<dbReference type="AlphaFoldDB" id="A0A3M7T4N8"/>
<sequence>MKKKNKNLGKKINQMKNSFNTEIQNLNNDLNRIRQNVLFSVLGNTGLDLAKWKTVGFNTEIQNLNNDLNRIRQNVLFSVLGNTGLTLTLNLKREIKVRT</sequence>
<evidence type="ECO:0000313" key="2">
    <source>
        <dbReference type="Proteomes" id="UP000276133"/>
    </source>
</evidence>
<name>A0A3M7T4N8_BRAPC</name>
<proteinExistence type="predicted"/>
<evidence type="ECO:0000313" key="1">
    <source>
        <dbReference type="EMBL" id="RNA43004.1"/>
    </source>
</evidence>
<protein>
    <submittedName>
        <fullName evidence="1">Uncharacterized protein</fullName>
    </submittedName>
</protein>
<dbReference type="Proteomes" id="UP000276133">
    <property type="component" value="Unassembled WGS sequence"/>
</dbReference>
<dbReference type="EMBL" id="REGN01000289">
    <property type="protein sequence ID" value="RNA43004.1"/>
    <property type="molecule type" value="Genomic_DNA"/>
</dbReference>
<gene>
    <name evidence="1" type="ORF">BpHYR1_008517</name>
</gene>